<dbReference type="InterPro" id="IPR003660">
    <property type="entry name" value="HAMP_dom"/>
</dbReference>
<evidence type="ECO:0000256" key="14">
    <source>
        <dbReference type="RuleBase" id="RU364088"/>
    </source>
</evidence>
<dbReference type="NCBIfam" id="TIGR01386">
    <property type="entry name" value="cztS_silS_copS"/>
    <property type="match status" value="1"/>
</dbReference>
<dbReference type="Gene3D" id="1.10.287.130">
    <property type="match status" value="1"/>
</dbReference>
<dbReference type="PROSITE" id="PS50885">
    <property type="entry name" value="HAMP"/>
    <property type="match status" value="1"/>
</dbReference>
<keyword evidence="4 14" id="KW-0997">Cell inner membrane</keyword>
<dbReference type="InterPro" id="IPR006290">
    <property type="entry name" value="CztS_silS_copS"/>
</dbReference>
<dbReference type="SMART" id="SM00304">
    <property type="entry name" value="HAMP"/>
    <property type="match status" value="1"/>
</dbReference>
<feature type="domain" description="HAMP" evidence="17">
    <location>
        <begin position="185"/>
        <end position="238"/>
    </location>
</feature>
<sequence length="467" mass="51424">MRRPASLAARLALLFSLAAAVVFSTAAWFIEQSVERHFEEQDLDLMQGKLDLTRHALGRLQSPADLDKLAERMADALVGHHGLELSIQRGSGEQVFSTMHHGKMPVFPIDAGKTLLHGWQMDGMQMRGFSALASTAIPGEPPMRVTLSVDVMHHEQFLRAFHRSLFWVIGLSVLAVAVLSRLIARRSLQPIQDVARMASQISASHLNERLKLERVPRELHDLAEQFNAMLERLQEAFVRLSDFSSDLAHELRTPISNLTTQTQVSLSRVRSPDEYREVLFSNLEEYERLSRMVSDMLYLAKADNGLLVPQWEAVALDAEVDALIEFFEPVASERGLSLQRSGSATVRADHLMLRRALANLLSNAVRHAHGNSTVAIRIEVAEGVASVAVSNQGATISEVHLPRLFDRFYRVDPARTRSSDGAGLGLAITRSIVAAHGGEISVVSSEGTTTFCIRVPVGGLAAESPRG</sequence>
<evidence type="ECO:0000256" key="10">
    <source>
        <dbReference type="ARBA" id="ARBA00022840"/>
    </source>
</evidence>
<keyword evidence="7" id="KW-0812">Transmembrane</keyword>
<dbReference type="SUPFAM" id="SSF55874">
    <property type="entry name" value="ATPase domain of HSP90 chaperone/DNA topoisomerase II/histidine kinase"/>
    <property type="match status" value="1"/>
</dbReference>
<reference evidence="18 19" key="1">
    <citation type="submission" date="2021-02" db="EMBL/GenBank/DDBJ databases">
        <title>Niveibacterium changnyeongensis HC41.</title>
        <authorList>
            <person name="Kang M."/>
        </authorList>
    </citation>
    <scope>NUCLEOTIDE SEQUENCE [LARGE SCALE GENOMIC DNA]</scope>
    <source>
        <strain evidence="18 19">HC41</strain>
    </source>
</reference>
<keyword evidence="19" id="KW-1185">Reference proteome</keyword>
<evidence type="ECO:0000256" key="8">
    <source>
        <dbReference type="ARBA" id="ARBA00022741"/>
    </source>
</evidence>
<name>A0ABX7M7H1_9RHOO</name>
<dbReference type="Pfam" id="PF00512">
    <property type="entry name" value="HisKA"/>
    <property type="match status" value="1"/>
</dbReference>
<comment type="subcellular location">
    <subcellularLocation>
        <location evidence="2">Cell inner membrane</location>
        <topology evidence="2">Multi-pass membrane protein</topology>
    </subcellularLocation>
</comment>
<keyword evidence="5" id="KW-0597">Phosphoprotein</keyword>
<dbReference type="InterPro" id="IPR036890">
    <property type="entry name" value="HATPase_C_sf"/>
</dbReference>
<dbReference type="InterPro" id="IPR050428">
    <property type="entry name" value="TCS_sensor_his_kinase"/>
</dbReference>
<dbReference type="CDD" id="cd00082">
    <property type="entry name" value="HisKA"/>
    <property type="match status" value="1"/>
</dbReference>
<keyword evidence="9 14" id="KW-0418">Kinase</keyword>
<dbReference type="SUPFAM" id="SSF158472">
    <property type="entry name" value="HAMP domain-like"/>
    <property type="match status" value="1"/>
</dbReference>
<dbReference type="EMBL" id="CP071060">
    <property type="protein sequence ID" value="QSI76594.1"/>
    <property type="molecule type" value="Genomic_DNA"/>
</dbReference>
<keyword evidence="8 14" id="KW-0547">Nucleotide-binding</keyword>
<evidence type="ECO:0000256" key="6">
    <source>
        <dbReference type="ARBA" id="ARBA00022679"/>
    </source>
</evidence>
<dbReference type="CDD" id="cd00075">
    <property type="entry name" value="HATPase"/>
    <property type="match status" value="1"/>
</dbReference>
<dbReference type="InterPro" id="IPR005467">
    <property type="entry name" value="His_kinase_dom"/>
</dbReference>
<dbReference type="SMART" id="SM00387">
    <property type="entry name" value="HATPase_c"/>
    <property type="match status" value="1"/>
</dbReference>
<dbReference type="PANTHER" id="PTHR45436:SF15">
    <property type="entry name" value="SENSOR HISTIDINE KINASE CUSS"/>
    <property type="match status" value="1"/>
</dbReference>
<evidence type="ECO:0000256" key="1">
    <source>
        <dbReference type="ARBA" id="ARBA00000085"/>
    </source>
</evidence>
<dbReference type="InterPro" id="IPR003594">
    <property type="entry name" value="HATPase_dom"/>
</dbReference>
<dbReference type="SUPFAM" id="SSF47384">
    <property type="entry name" value="Homodimeric domain of signal transducing histidine kinase"/>
    <property type="match status" value="1"/>
</dbReference>
<evidence type="ECO:0000256" key="15">
    <source>
        <dbReference type="SAM" id="SignalP"/>
    </source>
</evidence>
<evidence type="ECO:0000259" key="16">
    <source>
        <dbReference type="PROSITE" id="PS50109"/>
    </source>
</evidence>
<feature type="chain" id="PRO_5045737421" description="Sensor protein" evidence="15">
    <location>
        <begin position="21"/>
        <end position="467"/>
    </location>
</feature>
<dbReference type="InterPro" id="IPR048590">
    <property type="entry name" value="CusS-like_sensor"/>
</dbReference>
<keyword evidence="11" id="KW-1133">Transmembrane helix</keyword>
<dbReference type="InterPro" id="IPR004358">
    <property type="entry name" value="Sig_transdc_His_kin-like_C"/>
</dbReference>
<dbReference type="InterPro" id="IPR036097">
    <property type="entry name" value="HisK_dim/P_sf"/>
</dbReference>
<evidence type="ECO:0000256" key="3">
    <source>
        <dbReference type="ARBA" id="ARBA00022475"/>
    </source>
</evidence>
<comment type="catalytic activity">
    <reaction evidence="1 14">
        <text>ATP + protein L-histidine = ADP + protein N-phospho-L-histidine.</text>
        <dbReference type="EC" id="2.7.13.3"/>
    </reaction>
</comment>
<evidence type="ECO:0000256" key="5">
    <source>
        <dbReference type="ARBA" id="ARBA00022553"/>
    </source>
</evidence>
<dbReference type="Pfam" id="PF21085">
    <property type="entry name" value="CusS"/>
    <property type="match status" value="1"/>
</dbReference>
<proteinExistence type="predicted"/>
<evidence type="ECO:0000256" key="11">
    <source>
        <dbReference type="ARBA" id="ARBA00022989"/>
    </source>
</evidence>
<dbReference type="InterPro" id="IPR003661">
    <property type="entry name" value="HisK_dim/P_dom"/>
</dbReference>
<evidence type="ECO:0000256" key="2">
    <source>
        <dbReference type="ARBA" id="ARBA00004429"/>
    </source>
</evidence>
<feature type="signal peptide" evidence="15">
    <location>
        <begin position="1"/>
        <end position="20"/>
    </location>
</feature>
<evidence type="ECO:0000313" key="19">
    <source>
        <dbReference type="Proteomes" id="UP000663570"/>
    </source>
</evidence>
<organism evidence="18 19">
    <name type="scientific">Niveibacterium microcysteis</name>
    <dbReference type="NCBI Taxonomy" id="2811415"/>
    <lineage>
        <taxon>Bacteria</taxon>
        <taxon>Pseudomonadati</taxon>
        <taxon>Pseudomonadota</taxon>
        <taxon>Betaproteobacteria</taxon>
        <taxon>Rhodocyclales</taxon>
        <taxon>Rhodocyclaceae</taxon>
        <taxon>Niveibacterium</taxon>
    </lineage>
</organism>
<dbReference type="PANTHER" id="PTHR45436">
    <property type="entry name" value="SENSOR HISTIDINE KINASE YKOH"/>
    <property type="match status" value="1"/>
</dbReference>
<comment type="function">
    <text evidence="14">Member of a two-component regulatory system.</text>
</comment>
<keyword evidence="12 14" id="KW-0902">Two-component regulatory system</keyword>
<dbReference type="Pfam" id="PF02518">
    <property type="entry name" value="HATPase_c"/>
    <property type="match status" value="1"/>
</dbReference>
<dbReference type="GO" id="GO:0004673">
    <property type="term" value="F:protein histidine kinase activity"/>
    <property type="evidence" value="ECO:0007669"/>
    <property type="project" value="UniProtKB-EC"/>
</dbReference>
<evidence type="ECO:0000256" key="7">
    <source>
        <dbReference type="ARBA" id="ARBA00022692"/>
    </source>
</evidence>
<feature type="domain" description="Histidine kinase" evidence="16">
    <location>
        <begin position="246"/>
        <end position="459"/>
    </location>
</feature>
<dbReference type="Gene3D" id="3.30.565.10">
    <property type="entry name" value="Histidine kinase-like ATPase, C-terminal domain"/>
    <property type="match status" value="1"/>
</dbReference>
<accession>A0ABX7M7H1</accession>
<keyword evidence="10 14" id="KW-0067">ATP-binding</keyword>
<dbReference type="PROSITE" id="PS50109">
    <property type="entry name" value="HIS_KIN"/>
    <property type="match status" value="1"/>
</dbReference>
<evidence type="ECO:0000256" key="12">
    <source>
        <dbReference type="ARBA" id="ARBA00023012"/>
    </source>
</evidence>
<gene>
    <name evidence="18" type="ORF">JY500_19370</name>
</gene>
<keyword evidence="3 14" id="KW-1003">Cell membrane</keyword>
<dbReference type="EC" id="2.7.13.3" evidence="14"/>
<dbReference type="RefSeq" id="WP_206254243.1">
    <property type="nucleotide sequence ID" value="NZ_CP071060.1"/>
</dbReference>
<keyword evidence="15" id="KW-0732">Signal</keyword>
<dbReference type="Proteomes" id="UP000663570">
    <property type="component" value="Chromosome"/>
</dbReference>
<dbReference type="SMART" id="SM00388">
    <property type="entry name" value="HisKA"/>
    <property type="match status" value="1"/>
</dbReference>
<keyword evidence="13" id="KW-0472">Membrane</keyword>
<keyword evidence="6 14" id="KW-0808">Transferase</keyword>
<evidence type="ECO:0000313" key="18">
    <source>
        <dbReference type="EMBL" id="QSI76594.1"/>
    </source>
</evidence>
<evidence type="ECO:0000259" key="17">
    <source>
        <dbReference type="PROSITE" id="PS50885"/>
    </source>
</evidence>
<dbReference type="Gene3D" id="6.10.340.10">
    <property type="match status" value="1"/>
</dbReference>
<evidence type="ECO:0000256" key="9">
    <source>
        <dbReference type="ARBA" id="ARBA00022777"/>
    </source>
</evidence>
<dbReference type="Pfam" id="PF00672">
    <property type="entry name" value="HAMP"/>
    <property type="match status" value="1"/>
</dbReference>
<dbReference type="CDD" id="cd06225">
    <property type="entry name" value="HAMP"/>
    <property type="match status" value="1"/>
</dbReference>
<evidence type="ECO:0000256" key="4">
    <source>
        <dbReference type="ARBA" id="ARBA00022519"/>
    </source>
</evidence>
<dbReference type="PRINTS" id="PR00344">
    <property type="entry name" value="BCTRLSENSOR"/>
</dbReference>
<evidence type="ECO:0000256" key="13">
    <source>
        <dbReference type="ARBA" id="ARBA00023136"/>
    </source>
</evidence>
<protein>
    <recommendedName>
        <fullName evidence="14">Sensor protein</fullName>
        <ecNumber evidence="14">2.7.13.3</ecNumber>
    </recommendedName>
</protein>